<dbReference type="InterPro" id="IPR050503">
    <property type="entry name" value="cAMP-dep_PK_reg_su-like"/>
</dbReference>
<evidence type="ECO:0000313" key="5">
    <source>
        <dbReference type="Proteomes" id="UP000466442"/>
    </source>
</evidence>
<keyword evidence="3" id="KW-0114">cAMP</keyword>
<gene>
    <name evidence="4" type="ORF">GE061_004316</name>
</gene>
<dbReference type="OrthoDB" id="417078at2759"/>
<keyword evidence="2" id="KW-0547">Nucleotide-binding</keyword>
<organism evidence="4 5">
    <name type="scientific">Apolygus lucorum</name>
    <name type="common">Small green plant bug</name>
    <name type="synonym">Lygocoris lucorum</name>
    <dbReference type="NCBI Taxonomy" id="248454"/>
    <lineage>
        <taxon>Eukaryota</taxon>
        <taxon>Metazoa</taxon>
        <taxon>Ecdysozoa</taxon>
        <taxon>Arthropoda</taxon>
        <taxon>Hexapoda</taxon>
        <taxon>Insecta</taxon>
        <taxon>Pterygota</taxon>
        <taxon>Neoptera</taxon>
        <taxon>Paraneoptera</taxon>
        <taxon>Hemiptera</taxon>
        <taxon>Heteroptera</taxon>
        <taxon>Panheteroptera</taxon>
        <taxon>Cimicomorpha</taxon>
        <taxon>Miridae</taxon>
        <taxon>Mirini</taxon>
        <taxon>Apolygus</taxon>
    </lineage>
</organism>
<dbReference type="InterPro" id="IPR000595">
    <property type="entry name" value="cNMP-bd_dom"/>
</dbReference>
<keyword evidence="5" id="KW-1185">Reference proteome</keyword>
<dbReference type="GO" id="GO:0005952">
    <property type="term" value="C:cAMP-dependent protein kinase complex"/>
    <property type="evidence" value="ECO:0007669"/>
    <property type="project" value="InterPro"/>
</dbReference>
<dbReference type="Gene3D" id="2.60.120.10">
    <property type="entry name" value="Jelly Rolls"/>
    <property type="match status" value="1"/>
</dbReference>
<evidence type="ECO:0000256" key="1">
    <source>
        <dbReference type="ARBA" id="ARBA00005753"/>
    </source>
</evidence>
<dbReference type="GO" id="GO:0030552">
    <property type="term" value="F:cAMP binding"/>
    <property type="evidence" value="ECO:0007669"/>
    <property type="project" value="UniProtKB-KW"/>
</dbReference>
<evidence type="ECO:0000313" key="4">
    <source>
        <dbReference type="EMBL" id="KAF6201920.1"/>
    </source>
</evidence>
<dbReference type="PANTHER" id="PTHR11635">
    <property type="entry name" value="CAMP-DEPENDENT PROTEIN KINASE REGULATORY CHAIN"/>
    <property type="match status" value="1"/>
</dbReference>
<proteinExistence type="inferred from homology"/>
<dbReference type="PROSITE" id="PS00888">
    <property type="entry name" value="CNMP_BINDING_1"/>
    <property type="match status" value="1"/>
</dbReference>
<name>A0A6A4J9B9_APOLU</name>
<dbReference type="EMBL" id="WIXP02000012">
    <property type="protein sequence ID" value="KAF6201920.1"/>
    <property type="molecule type" value="Genomic_DNA"/>
</dbReference>
<dbReference type="Pfam" id="PF00027">
    <property type="entry name" value="cNMP_binding"/>
    <property type="match status" value="1"/>
</dbReference>
<evidence type="ECO:0000256" key="2">
    <source>
        <dbReference type="ARBA" id="ARBA00022566"/>
    </source>
</evidence>
<dbReference type="PANTHER" id="PTHR11635:SF152">
    <property type="entry name" value="CAMP-DEPENDENT PROTEIN KINASE TYPE I REGULATORY SUBUNIT-RELATED"/>
    <property type="match status" value="1"/>
</dbReference>
<dbReference type="Proteomes" id="UP000466442">
    <property type="component" value="Linkage Group LG12"/>
</dbReference>
<dbReference type="AlphaFoldDB" id="A0A6A4J9B9"/>
<dbReference type="PROSITE" id="PS00889">
    <property type="entry name" value="CNMP_BINDING_2"/>
    <property type="match status" value="1"/>
</dbReference>
<reference evidence="4" key="1">
    <citation type="journal article" date="2021" name="Mol. Ecol. Resour.">
        <title>Apolygus lucorum genome provides insights into omnivorousness and mesophyll feeding.</title>
        <authorList>
            <person name="Liu Y."/>
            <person name="Liu H."/>
            <person name="Wang H."/>
            <person name="Huang T."/>
            <person name="Liu B."/>
            <person name="Yang B."/>
            <person name="Yin L."/>
            <person name="Li B."/>
            <person name="Zhang Y."/>
            <person name="Zhang S."/>
            <person name="Jiang F."/>
            <person name="Zhang X."/>
            <person name="Ren Y."/>
            <person name="Wang B."/>
            <person name="Wang S."/>
            <person name="Lu Y."/>
            <person name="Wu K."/>
            <person name="Fan W."/>
            <person name="Wang G."/>
        </authorList>
    </citation>
    <scope>NUCLEOTIDE SEQUENCE</scope>
    <source>
        <strain evidence="4">12Hb</strain>
    </source>
</reference>
<dbReference type="GO" id="GO:0004862">
    <property type="term" value="F:cAMP-dependent protein kinase inhibitor activity"/>
    <property type="evidence" value="ECO:0007669"/>
    <property type="project" value="TreeGrafter"/>
</dbReference>
<dbReference type="CDD" id="cd00038">
    <property type="entry name" value="CAP_ED"/>
    <property type="match status" value="1"/>
</dbReference>
<dbReference type="InterPro" id="IPR014710">
    <property type="entry name" value="RmlC-like_jellyroll"/>
</dbReference>
<dbReference type="GO" id="GO:0034236">
    <property type="term" value="F:protein kinase A catalytic subunit binding"/>
    <property type="evidence" value="ECO:0007669"/>
    <property type="project" value="TreeGrafter"/>
</dbReference>
<dbReference type="InterPro" id="IPR018488">
    <property type="entry name" value="cNMP-bd_CS"/>
</dbReference>
<comment type="similarity">
    <text evidence="1">Belongs to the cAMP-dependent kinase regulatory chain family.</text>
</comment>
<keyword evidence="2" id="KW-0116">cAMP-binding</keyword>
<dbReference type="GO" id="GO:0005829">
    <property type="term" value="C:cytosol"/>
    <property type="evidence" value="ECO:0007669"/>
    <property type="project" value="TreeGrafter"/>
</dbReference>
<dbReference type="SUPFAM" id="SSF51206">
    <property type="entry name" value="cAMP-binding domain-like"/>
    <property type="match status" value="1"/>
</dbReference>
<protein>
    <submittedName>
        <fullName evidence="4">Uncharacterized protein</fullName>
    </submittedName>
</protein>
<accession>A0A6A4J9B9</accession>
<dbReference type="PRINTS" id="PR00103">
    <property type="entry name" value="CAMPKINASE"/>
</dbReference>
<dbReference type="SMART" id="SM00100">
    <property type="entry name" value="cNMP"/>
    <property type="match status" value="1"/>
</dbReference>
<evidence type="ECO:0000256" key="3">
    <source>
        <dbReference type="ARBA" id="ARBA00023149"/>
    </source>
</evidence>
<dbReference type="PROSITE" id="PS50042">
    <property type="entry name" value="CNMP_BINDING_3"/>
    <property type="match status" value="1"/>
</dbReference>
<sequence>MRAVLAFVFAFAIVKSLDAAFPFESDIEKIPKSDEVKKKIDTTLKTMPIFDFSELRRIAIDGMKKVSVKAGDEIIKQGDKGDFLYVIDSGTYDVIMNKEKLGDIAIRTYKNKGLFGELSLLSHEPRSATVKAKSAGVLYSLDKKIFQQIQHVIYHDWR</sequence>
<comment type="caution">
    <text evidence="4">The sequence shown here is derived from an EMBL/GenBank/DDBJ whole genome shotgun (WGS) entry which is preliminary data.</text>
</comment>
<dbReference type="InterPro" id="IPR018490">
    <property type="entry name" value="cNMP-bd_dom_sf"/>
</dbReference>